<dbReference type="InterPro" id="IPR013196">
    <property type="entry name" value="HTH_11"/>
</dbReference>
<reference evidence="5 6" key="1">
    <citation type="submission" date="2019-03" db="EMBL/GenBank/DDBJ databases">
        <title>Genomic Encyclopedia of Type Strains, Phase IV (KMG-IV): sequencing the most valuable type-strain genomes for metagenomic binning, comparative biology and taxonomic classification.</title>
        <authorList>
            <person name="Goeker M."/>
        </authorList>
    </citation>
    <scope>NUCLEOTIDE SEQUENCE [LARGE SCALE GENOMIC DNA]</scope>
    <source>
        <strain evidence="5 6">DSM 45765</strain>
    </source>
</reference>
<dbReference type="EMBL" id="SLXQ01000003">
    <property type="protein sequence ID" value="TCP54211.1"/>
    <property type="molecule type" value="Genomic_DNA"/>
</dbReference>
<dbReference type="PROSITE" id="PS51000">
    <property type="entry name" value="HTH_DEOR_2"/>
    <property type="match status" value="1"/>
</dbReference>
<protein>
    <submittedName>
        <fullName evidence="5">Putative DNA-binding transcriptional regulator YafY</fullName>
    </submittedName>
</protein>
<dbReference type="Pfam" id="PF13280">
    <property type="entry name" value="WYL"/>
    <property type="match status" value="1"/>
</dbReference>
<dbReference type="Proteomes" id="UP000294911">
    <property type="component" value="Unassembled WGS sequence"/>
</dbReference>
<name>A0A4R2R3U7_9PSEU</name>
<dbReference type="PIRSF" id="PIRSF016838">
    <property type="entry name" value="PafC"/>
    <property type="match status" value="1"/>
</dbReference>
<dbReference type="InterPro" id="IPR028349">
    <property type="entry name" value="PafC-like"/>
</dbReference>
<evidence type="ECO:0000256" key="1">
    <source>
        <dbReference type="ARBA" id="ARBA00023015"/>
    </source>
</evidence>
<dbReference type="PANTHER" id="PTHR34580">
    <property type="match status" value="1"/>
</dbReference>
<dbReference type="InterPro" id="IPR018356">
    <property type="entry name" value="Tscrpt_reg_HTH_DeoR_CS"/>
</dbReference>
<dbReference type="OrthoDB" id="3171994at2"/>
<dbReference type="InterPro" id="IPR036388">
    <property type="entry name" value="WH-like_DNA-bd_sf"/>
</dbReference>
<proteinExistence type="predicted"/>
<dbReference type="GO" id="GO:0003700">
    <property type="term" value="F:DNA-binding transcription factor activity"/>
    <property type="evidence" value="ECO:0007669"/>
    <property type="project" value="InterPro"/>
</dbReference>
<evidence type="ECO:0000259" key="4">
    <source>
        <dbReference type="PROSITE" id="PS51000"/>
    </source>
</evidence>
<evidence type="ECO:0000256" key="3">
    <source>
        <dbReference type="ARBA" id="ARBA00023163"/>
    </source>
</evidence>
<accession>A0A4R2R3U7</accession>
<dbReference type="InterPro" id="IPR057727">
    <property type="entry name" value="WCX_dom"/>
</dbReference>
<sequence length="326" mass="35469">MRAERLMALLFTLQQRRGATAAELADALEVSERTIHRDVGALLAAGVPIWTEQGRAGGIRLLDGWRTRLDGLTAQEATALFAVGVPQALAQLGMSTAAAAGQAKLSATLPEQLRVRVQHVADRFHLDTPGWFRRPEEAAQLSTVAAALWDQHRLLVSYGRGEQLVERKLEPLGLVLKAGTWYLVAGVADTIRTYRVARIAEATQLAERFDRPPDFELVDWWQRSSATFEQSLLRETVHIRLSPSGVRALPAVTDREAALAAIEAASEADEHGWRELALAVESQEVALSQLVGLGTEVEILAPTALRAALADLGNRIAARNAPPQEP</sequence>
<evidence type="ECO:0000313" key="5">
    <source>
        <dbReference type="EMBL" id="TCP54211.1"/>
    </source>
</evidence>
<feature type="domain" description="HTH deoR-type" evidence="4">
    <location>
        <begin position="2"/>
        <end position="57"/>
    </location>
</feature>
<keyword evidence="2 5" id="KW-0238">DNA-binding</keyword>
<dbReference type="PROSITE" id="PS52050">
    <property type="entry name" value="WYL"/>
    <property type="match status" value="1"/>
</dbReference>
<gene>
    <name evidence="5" type="ORF">EV191_103254</name>
</gene>
<dbReference type="GO" id="GO:0003677">
    <property type="term" value="F:DNA binding"/>
    <property type="evidence" value="ECO:0007669"/>
    <property type="project" value="UniProtKB-KW"/>
</dbReference>
<evidence type="ECO:0000256" key="2">
    <source>
        <dbReference type="ARBA" id="ARBA00023125"/>
    </source>
</evidence>
<dbReference type="PROSITE" id="PS00894">
    <property type="entry name" value="HTH_DEOR_1"/>
    <property type="match status" value="1"/>
</dbReference>
<dbReference type="InterPro" id="IPR051534">
    <property type="entry name" value="CBASS_pafABC_assoc_protein"/>
</dbReference>
<evidence type="ECO:0000313" key="6">
    <source>
        <dbReference type="Proteomes" id="UP000294911"/>
    </source>
</evidence>
<dbReference type="Pfam" id="PF25583">
    <property type="entry name" value="WCX"/>
    <property type="match status" value="1"/>
</dbReference>
<comment type="caution">
    <text evidence="5">The sequence shown here is derived from an EMBL/GenBank/DDBJ whole genome shotgun (WGS) entry which is preliminary data.</text>
</comment>
<dbReference type="RefSeq" id="WP_132876971.1">
    <property type="nucleotide sequence ID" value="NZ_SLXQ01000003.1"/>
</dbReference>
<dbReference type="AlphaFoldDB" id="A0A4R2R3U7"/>
<dbReference type="Pfam" id="PF08279">
    <property type="entry name" value="HTH_11"/>
    <property type="match status" value="1"/>
</dbReference>
<keyword evidence="3" id="KW-0804">Transcription</keyword>
<dbReference type="InterPro" id="IPR036390">
    <property type="entry name" value="WH_DNA-bd_sf"/>
</dbReference>
<dbReference type="SUPFAM" id="SSF46785">
    <property type="entry name" value="Winged helix' DNA-binding domain"/>
    <property type="match status" value="1"/>
</dbReference>
<keyword evidence="1" id="KW-0805">Transcription regulation</keyword>
<keyword evidence="6" id="KW-1185">Reference proteome</keyword>
<dbReference type="PANTHER" id="PTHR34580:SF1">
    <property type="entry name" value="PROTEIN PAFC"/>
    <property type="match status" value="1"/>
</dbReference>
<dbReference type="InterPro" id="IPR026881">
    <property type="entry name" value="WYL_dom"/>
</dbReference>
<dbReference type="Gene3D" id="1.10.10.10">
    <property type="entry name" value="Winged helix-like DNA-binding domain superfamily/Winged helix DNA-binding domain"/>
    <property type="match status" value="1"/>
</dbReference>
<organism evidence="5 6">
    <name type="scientific">Tamaricihabitans halophyticus</name>
    <dbReference type="NCBI Taxonomy" id="1262583"/>
    <lineage>
        <taxon>Bacteria</taxon>
        <taxon>Bacillati</taxon>
        <taxon>Actinomycetota</taxon>
        <taxon>Actinomycetes</taxon>
        <taxon>Pseudonocardiales</taxon>
        <taxon>Pseudonocardiaceae</taxon>
        <taxon>Tamaricihabitans</taxon>
    </lineage>
</organism>
<dbReference type="InterPro" id="IPR001034">
    <property type="entry name" value="DeoR_HTH"/>
</dbReference>